<organism evidence="2 3">
    <name type="scientific">Yanshouia hominis</name>
    <dbReference type="NCBI Taxonomy" id="2763673"/>
    <lineage>
        <taxon>Bacteria</taxon>
        <taxon>Bacillati</taxon>
        <taxon>Bacillota</taxon>
        <taxon>Clostridia</taxon>
        <taxon>Eubacteriales</taxon>
        <taxon>Oscillospiraceae</taxon>
        <taxon>Yanshouia</taxon>
    </lineage>
</organism>
<dbReference type="RefSeq" id="WP_262399845.1">
    <property type="nucleotide sequence ID" value="NZ_JACRTB010000010.1"/>
</dbReference>
<dbReference type="InterPro" id="IPR008207">
    <property type="entry name" value="Sig_transdc_His_kin_Hpt_dom"/>
</dbReference>
<dbReference type="SUPFAM" id="SSF47226">
    <property type="entry name" value="Histidine-containing phosphotransfer domain, HPT domain"/>
    <property type="match status" value="1"/>
</dbReference>
<gene>
    <name evidence="2" type="ORF">H8717_07830</name>
</gene>
<dbReference type="Pfam" id="PF01627">
    <property type="entry name" value="Hpt"/>
    <property type="match status" value="1"/>
</dbReference>
<name>A0ABR7NJ35_9FIRM</name>
<evidence type="ECO:0000313" key="3">
    <source>
        <dbReference type="Proteomes" id="UP000658131"/>
    </source>
</evidence>
<dbReference type="InterPro" id="IPR036641">
    <property type="entry name" value="HPT_dom_sf"/>
</dbReference>
<protein>
    <submittedName>
        <fullName evidence="2">Hpt domain-containing protein</fullName>
    </submittedName>
</protein>
<comment type="caution">
    <text evidence="2">The sequence shown here is derived from an EMBL/GenBank/DDBJ whole genome shotgun (WGS) entry which is preliminary data.</text>
</comment>
<evidence type="ECO:0000313" key="2">
    <source>
        <dbReference type="EMBL" id="MBC8576314.1"/>
    </source>
</evidence>
<reference evidence="2 3" key="1">
    <citation type="submission" date="2020-08" db="EMBL/GenBank/DDBJ databases">
        <title>Genome public.</title>
        <authorList>
            <person name="Liu C."/>
            <person name="Sun Q."/>
        </authorList>
    </citation>
    <scope>NUCLEOTIDE SEQUENCE [LARGE SCALE GENOMIC DNA]</scope>
    <source>
        <strain evidence="2 3">BX1</strain>
    </source>
</reference>
<evidence type="ECO:0000259" key="1">
    <source>
        <dbReference type="Pfam" id="PF01627"/>
    </source>
</evidence>
<feature type="domain" description="HPt" evidence="1">
    <location>
        <begin position="65"/>
        <end position="141"/>
    </location>
</feature>
<dbReference type="Proteomes" id="UP000658131">
    <property type="component" value="Unassembled WGS sequence"/>
</dbReference>
<sequence>MNAFLKAGFANKSAILLLNSPTLNQIGKMLVDSSLKHDLMGCETDVEGALVRLSGSEPLYLSCLELFLEDSTAEDLGDAIRSKAWDSAFTAAHALKGIAGNMGFIPLFHSTAEIVILIRAGRINEIEHSYRELRRCYQKVTAAIQNNLPCINELKEETL</sequence>
<dbReference type="EMBL" id="JACRTB010000010">
    <property type="protein sequence ID" value="MBC8576314.1"/>
    <property type="molecule type" value="Genomic_DNA"/>
</dbReference>
<dbReference type="Gene3D" id="1.20.120.160">
    <property type="entry name" value="HPT domain"/>
    <property type="match status" value="1"/>
</dbReference>
<keyword evidence="3" id="KW-1185">Reference proteome</keyword>
<proteinExistence type="predicted"/>
<accession>A0ABR7NJ35</accession>